<sequence length="194" mass="22216">MAVAMISRDVMFYVFIFTARSIWRRLTPFILTSLEVSNLNVGSYNIRPNSYNLSELAKTKVAWTRRPRIRSALQPPPKKKPQLKYDLTSFIFWNHIQNELIHLMGEAVLKKIIADAQVAKYYSIMLDYTPDAGHQEQMAMIMRIVDAYATTVEMCQHFAGFLAVDSSTGLTLTESCLKKFVELNLQIQNCRGQG</sequence>
<evidence type="ECO:0000313" key="2">
    <source>
        <dbReference type="EMBL" id="KFM59813.1"/>
    </source>
</evidence>
<dbReference type="Pfam" id="PF14291">
    <property type="entry name" value="DUF4371"/>
    <property type="match status" value="1"/>
</dbReference>
<feature type="domain" description="DUF4371" evidence="1">
    <location>
        <begin position="95"/>
        <end position="194"/>
    </location>
</feature>
<proteinExistence type="predicted"/>
<dbReference type="PANTHER" id="PTHR45749">
    <property type="match status" value="1"/>
</dbReference>
<accession>A0A087T3X4</accession>
<protein>
    <recommendedName>
        <fullName evidence="1">DUF4371 domain-containing protein</fullName>
    </recommendedName>
</protein>
<dbReference type="AlphaFoldDB" id="A0A087T3X4"/>
<keyword evidence="3" id="KW-1185">Reference proteome</keyword>
<dbReference type="Proteomes" id="UP000054359">
    <property type="component" value="Unassembled WGS sequence"/>
</dbReference>
<dbReference type="STRING" id="407821.A0A087T3X4"/>
<feature type="non-terminal residue" evidence="2">
    <location>
        <position position="194"/>
    </location>
</feature>
<name>A0A087T3X4_STEMI</name>
<dbReference type="OrthoDB" id="6435517at2759"/>
<gene>
    <name evidence="2" type="ORF">X975_06640</name>
</gene>
<reference evidence="2 3" key="1">
    <citation type="submission" date="2013-11" db="EMBL/GenBank/DDBJ databases">
        <title>Genome sequencing of Stegodyphus mimosarum.</title>
        <authorList>
            <person name="Bechsgaard J."/>
        </authorList>
    </citation>
    <scope>NUCLEOTIDE SEQUENCE [LARGE SCALE GENOMIC DNA]</scope>
</reference>
<dbReference type="InterPro" id="IPR025398">
    <property type="entry name" value="DUF4371"/>
</dbReference>
<organism evidence="2 3">
    <name type="scientific">Stegodyphus mimosarum</name>
    <name type="common">African social velvet spider</name>
    <dbReference type="NCBI Taxonomy" id="407821"/>
    <lineage>
        <taxon>Eukaryota</taxon>
        <taxon>Metazoa</taxon>
        <taxon>Ecdysozoa</taxon>
        <taxon>Arthropoda</taxon>
        <taxon>Chelicerata</taxon>
        <taxon>Arachnida</taxon>
        <taxon>Araneae</taxon>
        <taxon>Araneomorphae</taxon>
        <taxon>Entelegynae</taxon>
        <taxon>Eresoidea</taxon>
        <taxon>Eresidae</taxon>
        <taxon>Stegodyphus</taxon>
    </lineage>
</organism>
<dbReference type="EMBL" id="KK113282">
    <property type="protein sequence ID" value="KFM59813.1"/>
    <property type="molecule type" value="Genomic_DNA"/>
</dbReference>
<evidence type="ECO:0000259" key="1">
    <source>
        <dbReference type="Pfam" id="PF14291"/>
    </source>
</evidence>
<dbReference type="PANTHER" id="PTHR45749:SF21">
    <property type="entry name" value="DUF4371 DOMAIN-CONTAINING PROTEIN"/>
    <property type="match status" value="1"/>
</dbReference>
<evidence type="ECO:0000313" key="3">
    <source>
        <dbReference type="Proteomes" id="UP000054359"/>
    </source>
</evidence>